<dbReference type="AlphaFoldDB" id="A0ABD1NAX6"/>
<gene>
    <name evidence="1" type="ORF">Fmac_006383</name>
</gene>
<accession>A0ABD1NAX6</accession>
<comment type="caution">
    <text evidence="1">The sequence shown here is derived from an EMBL/GenBank/DDBJ whole genome shotgun (WGS) entry which is preliminary data.</text>
</comment>
<keyword evidence="2" id="KW-1185">Reference proteome</keyword>
<dbReference type="EMBL" id="JBGMDY010000002">
    <property type="protein sequence ID" value="KAL2345098.1"/>
    <property type="molecule type" value="Genomic_DNA"/>
</dbReference>
<evidence type="ECO:0000313" key="1">
    <source>
        <dbReference type="EMBL" id="KAL2345098.1"/>
    </source>
</evidence>
<organism evidence="1 2">
    <name type="scientific">Flemingia macrophylla</name>
    <dbReference type="NCBI Taxonomy" id="520843"/>
    <lineage>
        <taxon>Eukaryota</taxon>
        <taxon>Viridiplantae</taxon>
        <taxon>Streptophyta</taxon>
        <taxon>Embryophyta</taxon>
        <taxon>Tracheophyta</taxon>
        <taxon>Spermatophyta</taxon>
        <taxon>Magnoliopsida</taxon>
        <taxon>eudicotyledons</taxon>
        <taxon>Gunneridae</taxon>
        <taxon>Pentapetalae</taxon>
        <taxon>rosids</taxon>
        <taxon>fabids</taxon>
        <taxon>Fabales</taxon>
        <taxon>Fabaceae</taxon>
        <taxon>Papilionoideae</taxon>
        <taxon>50 kb inversion clade</taxon>
        <taxon>NPAAA clade</taxon>
        <taxon>indigoferoid/millettioid clade</taxon>
        <taxon>Phaseoleae</taxon>
        <taxon>Flemingia</taxon>
    </lineage>
</organism>
<protein>
    <submittedName>
        <fullName evidence="1">Uncharacterized protein</fullName>
    </submittedName>
</protein>
<dbReference type="Proteomes" id="UP001603857">
    <property type="component" value="Unassembled WGS sequence"/>
</dbReference>
<proteinExistence type="predicted"/>
<name>A0ABD1NAX6_9FABA</name>
<evidence type="ECO:0000313" key="2">
    <source>
        <dbReference type="Proteomes" id="UP001603857"/>
    </source>
</evidence>
<reference evidence="1 2" key="1">
    <citation type="submission" date="2024-08" db="EMBL/GenBank/DDBJ databases">
        <title>Insights into the chromosomal genome structure of Flemingia macrophylla.</title>
        <authorList>
            <person name="Ding Y."/>
            <person name="Zhao Y."/>
            <person name="Bi W."/>
            <person name="Wu M."/>
            <person name="Zhao G."/>
            <person name="Gong Y."/>
            <person name="Li W."/>
            <person name="Zhang P."/>
        </authorList>
    </citation>
    <scope>NUCLEOTIDE SEQUENCE [LARGE SCALE GENOMIC DNA]</scope>
    <source>
        <strain evidence="1">DYQJB</strain>
        <tissue evidence="1">Leaf</tissue>
    </source>
</reference>
<sequence length="75" mass="8342">MGMNLEKVVDYGNPRSLTSLFNAPSLIDTHSSPERFSDQLPTVRSVAVMRKSGEACKRRHLRIRKTNTALPSSLA</sequence>